<reference evidence="1" key="1">
    <citation type="submission" date="2022-06" db="EMBL/GenBank/DDBJ databases">
        <title>Phylogenomic reconstructions and comparative analyses of Kickxellomycotina fungi.</title>
        <authorList>
            <person name="Reynolds N.K."/>
            <person name="Stajich J.E."/>
            <person name="Barry K."/>
            <person name="Grigoriev I.V."/>
            <person name="Crous P."/>
            <person name="Smith M.E."/>
        </authorList>
    </citation>
    <scope>NUCLEOTIDE SEQUENCE</scope>
    <source>
        <strain evidence="1">RSA 2271</strain>
    </source>
</reference>
<dbReference type="Proteomes" id="UP001145114">
    <property type="component" value="Unassembled WGS sequence"/>
</dbReference>
<gene>
    <name evidence="1" type="ORF">EV182_004931</name>
</gene>
<keyword evidence="2" id="KW-1185">Reference proteome</keyword>
<accession>A0ACC1HNA4</accession>
<evidence type="ECO:0000313" key="2">
    <source>
        <dbReference type="Proteomes" id="UP001145114"/>
    </source>
</evidence>
<sequence>MWPLSLFKPSSSHLLLDGPAHRKSTPPIHQQLQHLPSLALRLNVYETCLSYIVLVKLAGYLRDEVEVSIRRHQLVFKGIKLPCSSRTAWPQVRKRFVRKAQLLKDSSMELAKANFKYNVLMTTVSKVVIALELKHEA</sequence>
<evidence type="ECO:0000313" key="1">
    <source>
        <dbReference type="EMBL" id="KAJ1678028.1"/>
    </source>
</evidence>
<proteinExistence type="predicted"/>
<name>A0ACC1HNA4_9FUNG</name>
<dbReference type="EMBL" id="JAMZIH010001630">
    <property type="protein sequence ID" value="KAJ1678028.1"/>
    <property type="molecule type" value="Genomic_DNA"/>
</dbReference>
<protein>
    <submittedName>
        <fullName evidence="1">Uncharacterized protein</fullName>
    </submittedName>
</protein>
<comment type="caution">
    <text evidence="1">The sequence shown here is derived from an EMBL/GenBank/DDBJ whole genome shotgun (WGS) entry which is preliminary data.</text>
</comment>
<organism evidence="1 2">
    <name type="scientific">Spiromyces aspiralis</name>
    <dbReference type="NCBI Taxonomy" id="68401"/>
    <lineage>
        <taxon>Eukaryota</taxon>
        <taxon>Fungi</taxon>
        <taxon>Fungi incertae sedis</taxon>
        <taxon>Zoopagomycota</taxon>
        <taxon>Kickxellomycotina</taxon>
        <taxon>Kickxellomycetes</taxon>
        <taxon>Kickxellales</taxon>
        <taxon>Kickxellaceae</taxon>
        <taxon>Spiromyces</taxon>
    </lineage>
</organism>